<dbReference type="GO" id="GO:0002099">
    <property type="term" value="P:tRNA wobble guanine modification"/>
    <property type="evidence" value="ECO:0007669"/>
    <property type="project" value="TreeGrafter"/>
</dbReference>
<dbReference type="AlphaFoldDB" id="A0A1F7X8S6"/>
<comment type="caution">
    <text evidence="3">The sequence shown here is derived from an EMBL/GenBank/DDBJ whole genome shotgun (WGS) entry which is preliminary data.</text>
</comment>
<dbReference type="STRING" id="1802481.A2W13_00100"/>
<dbReference type="InterPro" id="IPR002616">
    <property type="entry name" value="tRNA_ribo_trans-like"/>
</dbReference>
<reference evidence="3 4" key="1">
    <citation type="journal article" date="2016" name="Nat. Commun.">
        <title>Thousands of microbial genomes shed light on interconnected biogeochemical processes in an aquifer system.</title>
        <authorList>
            <person name="Anantharaman K."/>
            <person name="Brown C.T."/>
            <person name="Hug L.A."/>
            <person name="Sharon I."/>
            <person name="Castelle C.J."/>
            <person name="Probst A.J."/>
            <person name="Thomas B.C."/>
            <person name="Singh A."/>
            <person name="Wilkins M.J."/>
            <person name="Karaoz U."/>
            <person name="Brodie E.L."/>
            <person name="Williams K.H."/>
            <person name="Hubbard S.S."/>
            <person name="Banfield J.F."/>
        </authorList>
    </citation>
    <scope>NUCLEOTIDE SEQUENCE [LARGE SCALE GENOMIC DNA]</scope>
</reference>
<dbReference type="GO" id="GO:0005737">
    <property type="term" value="C:cytoplasm"/>
    <property type="evidence" value="ECO:0007669"/>
    <property type="project" value="TreeGrafter"/>
</dbReference>
<dbReference type="Pfam" id="PF01702">
    <property type="entry name" value="TGT"/>
    <property type="match status" value="1"/>
</dbReference>
<keyword evidence="1" id="KW-0819">tRNA processing</keyword>
<dbReference type="SUPFAM" id="SSF51713">
    <property type="entry name" value="tRNA-guanine transglycosylase"/>
    <property type="match status" value="1"/>
</dbReference>
<evidence type="ECO:0000313" key="4">
    <source>
        <dbReference type="Proteomes" id="UP000178533"/>
    </source>
</evidence>
<dbReference type="InterPro" id="IPR050076">
    <property type="entry name" value="ArchSynthase1/Queuine_TRR"/>
</dbReference>
<dbReference type="NCBIfam" id="TIGR00449">
    <property type="entry name" value="tgt_general"/>
    <property type="match status" value="1"/>
</dbReference>
<evidence type="ECO:0000259" key="2">
    <source>
        <dbReference type="Pfam" id="PF01702"/>
    </source>
</evidence>
<gene>
    <name evidence="3" type="ORF">A2W13_00100</name>
</gene>
<feature type="domain" description="tRNA-guanine(15) transglycosylase-like" evidence="2">
    <location>
        <begin position="7"/>
        <end position="359"/>
    </location>
</feature>
<dbReference type="Proteomes" id="UP000178533">
    <property type="component" value="Unassembled WGS sequence"/>
</dbReference>
<dbReference type="PANTHER" id="PTHR46499:SF1">
    <property type="entry name" value="QUEUINE TRNA-RIBOSYLTRANSFERASE"/>
    <property type="match status" value="1"/>
</dbReference>
<name>A0A1F7X8S6_9BACT</name>
<dbReference type="InterPro" id="IPR036511">
    <property type="entry name" value="TGT-like_sf"/>
</dbReference>
<dbReference type="Gene3D" id="3.20.20.105">
    <property type="entry name" value="Queuine tRNA-ribosyltransferase-like"/>
    <property type="match status" value="1"/>
</dbReference>
<evidence type="ECO:0000313" key="3">
    <source>
        <dbReference type="EMBL" id="OGM11169.1"/>
    </source>
</evidence>
<protein>
    <recommendedName>
        <fullName evidence="2">tRNA-guanine(15) transglycosylase-like domain-containing protein</fullName>
    </recommendedName>
</protein>
<organism evidence="3 4">
    <name type="scientific">Candidatus Woesebacteria bacterium RBG_16_36_11</name>
    <dbReference type="NCBI Taxonomy" id="1802481"/>
    <lineage>
        <taxon>Bacteria</taxon>
        <taxon>Candidatus Woeseibacteriota</taxon>
    </lineage>
</organism>
<sequence>MKPKYFKFKDGRLKLPVFFPDATKGVVRTLDSNDLLNTKTPGVLVNTFHLFLDLDKNIIQSHKGIKNFMGWHQAVISDSGGFQVMSILKKGGYEKSISDQGIKVKLNKKQIIFTPEESIRYQMQLNTDMVVVLDDFTEPTASYTKAKKTVARTIYWAKRSKDEFENICKKKHLSREKRPYILGVVQGGDYLDLRKECTKALVNIGFDGLGYGGWPITDGNFNYKVARVIADNAPENYLLYGLGIGKPQEIVGCFNLGYTIFDCVLPTRDARHRRLYVYNANSIDKIDVRKPKFYSYFVPDKEKYAKDTKPISLACDCLLCKNYTRSYLFHLFKIKDTTSMRLATIHNLRFYSILMEKLQNGS</sequence>
<accession>A0A1F7X8S6</accession>
<proteinExistence type="predicted"/>
<evidence type="ECO:0000256" key="1">
    <source>
        <dbReference type="ARBA" id="ARBA00022694"/>
    </source>
</evidence>
<dbReference type="PANTHER" id="PTHR46499">
    <property type="entry name" value="QUEUINE TRNA-RIBOSYLTRANSFERASE"/>
    <property type="match status" value="1"/>
</dbReference>
<dbReference type="EMBL" id="MGFT01000031">
    <property type="protein sequence ID" value="OGM11169.1"/>
    <property type="molecule type" value="Genomic_DNA"/>
</dbReference>